<evidence type="ECO:0000256" key="5">
    <source>
        <dbReference type="ARBA" id="ARBA00023237"/>
    </source>
</evidence>
<dbReference type="GO" id="GO:0009252">
    <property type="term" value="P:peptidoglycan biosynthetic process"/>
    <property type="evidence" value="ECO:0007669"/>
    <property type="project" value="TreeGrafter"/>
</dbReference>
<comment type="subcellular location">
    <subcellularLocation>
        <location evidence="1">Cell outer membrane</location>
    </subcellularLocation>
</comment>
<proteinExistence type="inferred from homology"/>
<evidence type="ECO:0000313" key="7">
    <source>
        <dbReference type="EMBL" id="KAF1026976.1"/>
    </source>
</evidence>
<dbReference type="GO" id="GO:0009279">
    <property type="term" value="C:cell outer membrane"/>
    <property type="evidence" value="ECO:0007669"/>
    <property type="project" value="UniProtKB-SubCell"/>
</dbReference>
<dbReference type="AlphaFoldDB" id="A0A833PHS2"/>
<dbReference type="Pfam" id="PF06629">
    <property type="entry name" value="MipA"/>
    <property type="match status" value="1"/>
</dbReference>
<accession>A0A833PHS2</accession>
<dbReference type="InterPro" id="IPR010583">
    <property type="entry name" value="MipA"/>
</dbReference>
<feature type="chain" id="PRO_5032459361" evidence="6">
    <location>
        <begin position="26"/>
        <end position="251"/>
    </location>
</feature>
<keyword evidence="4" id="KW-0472">Membrane</keyword>
<evidence type="ECO:0000256" key="6">
    <source>
        <dbReference type="SAM" id="SignalP"/>
    </source>
</evidence>
<evidence type="ECO:0000313" key="8">
    <source>
        <dbReference type="Proteomes" id="UP000490535"/>
    </source>
</evidence>
<dbReference type="PANTHER" id="PTHR38776:SF1">
    <property type="entry name" value="MLTA-INTERACTING PROTEIN-RELATED"/>
    <property type="match status" value="1"/>
</dbReference>
<keyword evidence="3 6" id="KW-0732">Signal</keyword>
<feature type="signal peptide" evidence="6">
    <location>
        <begin position="1"/>
        <end position="25"/>
    </location>
</feature>
<name>A0A833PHS2_ACIBZ</name>
<evidence type="ECO:0000256" key="1">
    <source>
        <dbReference type="ARBA" id="ARBA00004442"/>
    </source>
</evidence>
<comment type="similarity">
    <text evidence="2">Belongs to the MipA/OmpV family.</text>
</comment>
<comment type="caution">
    <text evidence="7">The sequence shown here is derived from an EMBL/GenBank/DDBJ whole genome shotgun (WGS) entry which is preliminary data.</text>
</comment>
<dbReference type="PANTHER" id="PTHR38776">
    <property type="entry name" value="MLTA-INTERACTING PROTEIN-RELATED"/>
    <property type="match status" value="1"/>
</dbReference>
<dbReference type="Proteomes" id="UP000490535">
    <property type="component" value="Unassembled WGS sequence"/>
</dbReference>
<dbReference type="EMBL" id="WNDP01000015">
    <property type="protein sequence ID" value="KAF1026976.1"/>
    <property type="molecule type" value="Genomic_DNA"/>
</dbReference>
<keyword evidence="5" id="KW-0998">Cell outer membrane</keyword>
<organism evidence="7 8">
    <name type="scientific">Acinetobacter bereziniae</name>
    <name type="common">Acinetobacter genomosp. 10</name>
    <dbReference type="NCBI Taxonomy" id="106648"/>
    <lineage>
        <taxon>Bacteria</taxon>
        <taxon>Pseudomonadati</taxon>
        <taxon>Pseudomonadota</taxon>
        <taxon>Gammaproteobacteria</taxon>
        <taxon>Moraxellales</taxon>
        <taxon>Moraxellaceae</taxon>
        <taxon>Acinetobacter</taxon>
    </lineage>
</organism>
<evidence type="ECO:0000256" key="3">
    <source>
        <dbReference type="ARBA" id="ARBA00022729"/>
    </source>
</evidence>
<evidence type="ECO:0000256" key="4">
    <source>
        <dbReference type="ARBA" id="ARBA00023136"/>
    </source>
</evidence>
<gene>
    <name evidence="7" type="primary">mipA</name>
    <name evidence="7" type="ORF">GAK29_00943</name>
</gene>
<protein>
    <submittedName>
        <fullName evidence="7">MltA-interacting protein</fullName>
    </submittedName>
</protein>
<evidence type="ECO:0000256" key="2">
    <source>
        <dbReference type="ARBA" id="ARBA00005722"/>
    </source>
</evidence>
<sequence>MNDHLKIVKITPLIGVLLSSSYVYANDAQQPALSIGANYTIDYQPYKGKRTYQSVLPTGFYDNGRFYLEGDEAGIYLLNDEHNELRLNAAYDGNSYDPSGVLAGLERRKWSVMAGGSYMRITPFGGFKAQIGTDVLSRSKGTVATASYVAEITQGKWSFYPEIGLQWNDAKYNQYYFGVTPEETQRTGIPTYQPSSSIHPYVSLATDYEFSKHWSAFGTLNVDFLSKEQSNSPMIDRHTDFYPSIGIKYKF</sequence>
<reference evidence="8" key="1">
    <citation type="journal article" date="2020" name="MBio">
        <title>Horizontal gene transfer to a defensive symbiont with a reduced genome amongst a multipartite beetle microbiome.</title>
        <authorList>
            <person name="Waterworth S.C."/>
            <person name="Florez L.V."/>
            <person name="Rees E.R."/>
            <person name="Hertweck C."/>
            <person name="Kaltenpoth M."/>
            <person name="Kwan J.C."/>
        </authorList>
    </citation>
    <scope>NUCLEOTIDE SEQUENCE [LARGE SCALE GENOMIC DNA]</scope>
</reference>